<accession>A0A8H6Y425</accession>
<dbReference type="EMBL" id="JACAZI010000008">
    <property type="protein sequence ID" value="KAF7353790.1"/>
    <property type="molecule type" value="Genomic_DNA"/>
</dbReference>
<gene>
    <name evidence="1" type="ORF">MVEN_01064500</name>
</gene>
<proteinExistence type="predicted"/>
<keyword evidence="2" id="KW-1185">Reference proteome</keyword>
<comment type="caution">
    <text evidence="1">The sequence shown here is derived from an EMBL/GenBank/DDBJ whole genome shotgun (WGS) entry which is preliminary data.</text>
</comment>
<organism evidence="1 2">
    <name type="scientific">Mycena venus</name>
    <dbReference type="NCBI Taxonomy" id="2733690"/>
    <lineage>
        <taxon>Eukaryota</taxon>
        <taxon>Fungi</taxon>
        <taxon>Dikarya</taxon>
        <taxon>Basidiomycota</taxon>
        <taxon>Agaricomycotina</taxon>
        <taxon>Agaricomycetes</taxon>
        <taxon>Agaricomycetidae</taxon>
        <taxon>Agaricales</taxon>
        <taxon>Marasmiineae</taxon>
        <taxon>Mycenaceae</taxon>
        <taxon>Mycena</taxon>
    </lineage>
</organism>
<protein>
    <submittedName>
        <fullName evidence="1">Uncharacterized protein</fullName>
    </submittedName>
</protein>
<evidence type="ECO:0000313" key="1">
    <source>
        <dbReference type="EMBL" id="KAF7353790.1"/>
    </source>
</evidence>
<evidence type="ECO:0000313" key="2">
    <source>
        <dbReference type="Proteomes" id="UP000620124"/>
    </source>
</evidence>
<dbReference type="Proteomes" id="UP000620124">
    <property type="component" value="Unassembled WGS sequence"/>
</dbReference>
<sequence length="97" mass="10728">MEIIIKKSLGFPSRPTSFVPPSRLRPLAGLARPRARPFPSLPPSLGRSPPFPVQFSSPFADPALLSSRQLAPESTTFFCLSFFGSQRKTVIKFKQPL</sequence>
<dbReference type="AlphaFoldDB" id="A0A8H6Y425"/>
<name>A0A8H6Y425_9AGAR</name>
<reference evidence="1" key="1">
    <citation type="submission" date="2020-05" db="EMBL/GenBank/DDBJ databases">
        <title>Mycena genomes resolve the evolution of fungal bioluminescence.</title>
        <authorList>
            <person name="Tsai I.J."/>
        </authorList>
    </citation>
    <scope>NUCLEOTIDE SEQUENCE</scope>
    <source>
        <strain evidence="1">CCC161011</strain>
    </source>
</reference>